<dbReference type="EMBL" id="CP002209">
    <property type="protein sequence ID" value="ADN74872.1"/>
    <property type="molecule type" value="Genomic_DNA"/>
</dbReference>
<dbReference type="STRING" id="550540.Fbal_0660"/>
<dbReference type="Proteomes" id="UP000006683">
    <property type="component" value="Chromosome"/>
</dbReference>
<dbReference type="HOGENOM" id="CLU_280301_0_0_6"/>
<organism evidence="2 3">
    <name type="scientific">Ferrimonas balearica (strain DSM 9799 / CCM 4581 / KCTC 23876 / PAT)</name>
    <dbReference type="NCBI Taxonomy" id="550540"/>
    <lineage>
        <taxon>Bacteria</taxon>
        <taxon>Pseudomonadati</taxon>
        <taxon>Pseudomonadota</taxon>
        <taxon>Gammaproteobacteria</taxon>
        <taxon>Alteromonadales</taxon>
        <taxon>Ferrimonadaceae</taxon>
        <taxon>Ferrimonas</taxon>
    </lineage>
</organism>
<dbReference type="GO" id="GO:0042834">
    <property type="term" value="F:peptidoglycan binding"/>
    <property type="evidence" value="ECO:0007669"/>
    <property type="project" value="InterPro"/>
</dbReference>
<keyword evidence="3" id="KW-1185">Reference proteome</keyword>
<dbReference type="Pfam" id="PF05036">
    <property type="entry name" value="SPOR"/>
    <property type="match status" value="1"/>
</dbReference>
<dbReference type="GeneID" id="67180901"/>
<protein>
    <submittedName>
        <fullName evidence="2">Sporulation domain protein</fullName>
    </submittedName>
</protein>
<dbReference type="eggNOG" id="COG3266">
    <property type="taxonomic scope" value="Bacteria"/>
</dbReference>
<dbReference type="RefSeq" id="WP_013344178.1">
    <property type="nucleotide sequence ID" value="NC_014541.1"/>
</dbReference>
<dbReference type="SUPFAM" id="SSF49478">
    <property type="entry name" value="Cna protein B-type domain"/>
    <property type="match status" value="1"/>
</dbReference>
<dbReference type="InterPro" id="IPR036680">
    <property type="entry name" value="SPOR-like_sf"/>
</dbReference>
<evidence type="ECO:0000313" key="3">
    <source>
        <dbReference type="Proteomes" id="UP000006683"/>
    </source>
</evidence>
<reference evidence="2 3" key="1">
    <citation type="journal article" date="2010" name="Stand. Genomic Sci.">
        <title>Complete genome sequence of Ferrimonas balearica type strain (PAT).</title>
        <authorList>
            <person name="Nolan M."/>
            <person name="Sikorski J."/>
            <person name="Davenport K."/>
            <person name="Lucas S."/>
            <person name="Glavina Del Rio T."/>
            <person name="Tice H."/>
            <person name="Cheng J."/>
            <person name="Goodwin L."/>
            <person name="Pitluck S."/>
            <person name="Liolios K."/>
            <person name="Ivanova N."/>
            <person name="Mavromatis K."/>
            <person name="Ovchinnikova G."/>
            <person name="Pati A."/>
            <person name="Chen A."/>
            <person name="Palaniappan K."/>
            <person name="Land M."/>
            <person name="Hauser L."/>
            <person name="Chang Y."/>
            <person name="Jeffries C."/>
            <person name="Tapia R."/>
            <person name="Brettin T."/>
            <person name="Detter J."/>
            <person name="Han C."/>
            <person name="Yasawong M."/>
            <person name="Rohde M."/>
            <person name="Tindall B."/>
            <person name="Goker M."/>
            <person name="Woyke T."/>
            <person name="Bristow J."/>
            <person name="Eisen J."/>
            <person name="Markowitz V."/>
            <person name="Hugenholtz P."/>
            <person name="Kyrpides N."/>
            <person name="Klenk H."/>
            <person name="Lapidus A."/>
        </authorList>
    </citation>
    <scope>NUCLEOTIDE SEQUENCE [LARGE SCALE GENOMIC DNA]</scope>
    <source>
        <strain evidence="3">DSM 9799 / CCM 4581 / KCTC 23876 / PAT</strain>
    </source>
</reference>
<dbReference type="OrthoDB" id="121544at2"/>
<evidence type="ECO:0000259" key="1">
    <source>
        <dbReference type="Pfam" id="PF05036"/>
    </source>
</evidence>
<dbReference type="SUPFAM" id="SSF110997">
    <property type="entry name" value="Sporulation related repeat"/>
    <property type="match status" value="1"/>
</dbReference>
<feature type="domain" description="SPOR" evidence="1">
    <location>
        <begin position="1051"/>
        <end position="1115"/>
    </location>
</feature>
<dbReference type="eggNOG" id="COG3188">
    <property type="taxonomic scope" value="Bacteria"/>
</dbReference>
<dbReference type="KEGG" id="fbl:Fbal_0660"/>
<accession>E1SRA7</accession>
<gene>
    <name evidence="2" type="ordered locus">Fbal_0660</name>
</gene>
<dbReference type="Gene3D" id="3.30.70.1070">
    <property type="entry name" value="Sporulation related repeat"/>
    <property type="match status" value="2"/>
</dbReference>
<dbReference type="InterPro" id="IPR007730">
    <property type="entry name" value="SPOR-like_dom"/>
</dbReference>
<evidence type="ECO:0000313" key="2">
    <source>
        <dbReference type="EMBL" id="ADN74872.1"/>
    </source>
</evidence>
<proteinExistence type="predicted"/>
<sequence>MRAVTLAVVGALTCAQTVQAREVPLAPKQIQTFTLFSQGHQLEQPLVVYRYEQRTLVPLQALSAALGLEIQVNPNTASANGWVAGENANFMLDLNQDEARRGLERFELDPARPWGRDSADLYLDAELIQQLLPISLSFNRPASRLSITSPYPLPAVIRLEKQQSQMAQLGLQHRFHSAGFDPIHPHPYEDLSDPMVFAYGNAAVMGKDMLTEDYQFGLISTGDVLGQSYEFNYTKLANERSEYRLRFSRDLGDVSEALPLNLGRYQAGDVSYLGDNIMSGASEGLGFQISNLATPKSHRFGTTALEGNAPPDWQIHLYRNGVLLAFTQADESGRYRFLDVPLLGGANVFELHLYGNNGEHQMRRETIQAGQHVGKGEVGFNAMYIDNTQFIFNNLTPEEESELGARNQMAIRADYGITNAISAGLSYYNQELAYDDWGRVELESRHFYGANVSADLFGSSWVVEGLRDDEGNNAYMAGWTRRLGANHHLRIDHHYNGDMRNDRIDQQERALKRETEAWLEGQTWRLGGWQYAFGAAKYSPQDGGETFSVYQNRISSQLGPVSFSHLYRYDTQYDTRLERQSGEVLFSTTGYDWSLSGNAKYQWGKGVEELETRLRWRPMYGFYNQTKLWYLDPEERKSRFGLGHEVAYRYRWFTLGLQGGVDTRGNWQVNTTATFAINYRDNRDGLAAEALRPQLSDMVVRVFLDSNNNGHFDRHDQPMAGLAISTAPSWPREVSDDQGEILLRQVPANSLYRIEIDPRHLPPGTALRGGPVEVMPLPGQRTEVDLALVRVTDVDGTLMTPYGPVANMPVTLVDLNHNTLLQTRSNAEGQFALPAIPPGNYYVILDEGQLKARKLKPQVPIHPLNIGGQGEPRRDWTIPIDVLAGSPMQPAAEVVAPVIAPPQPIVDQPKAVTPVARLPKAEAPLARMADEDYTLQLAASREVFNLARLKAQFPALSLEQITVMRAGKPMHLLLSGQYPSERSARFGLRDLPKEFANDLPLVRRVGDLKREAIDAPAPSAAPTRAATTAAAATDTSNADAWLAAQPAGNLTWQMAATKGLASAEAFIRQHQLPQPVAIHQHNGWYQILWGSFADKASAQQALEALPKAPQNPWLRGVRQLR</sequence>
<dbReference type="AlphaFoldDB" id="E1SRA7"/>
<name>E1SRA7_FERBD</name>